<dbReference type="Proteomes" id="UP000006729">
    <property type="component" value="Chromosome 4"/>
</dbReference>
<gene>
    <name evidence="1" type="ORF">POPTR_004G162100</name>
</gene>
<dbReference type="AlphaFoldDB" id="A0A2K2AVK7"/>
<dbReference type="EMBL" id="CM009293">
    <property type="protein sequence ID" value="PNT41557.1"/>
    <property type="molecule type" value="Genomic_DNA"/>
</dbReference>
<evidence type="ECO:0000313" key="1">
    <source>
        <dbReference type="EMBL" id="PNT41557.1"/>
    </source>
</evidence>
<protein>
    <submittedName>
        <fullName evidence="1">Uncharacterized protein</fullName>
    </submittedName>
</protein>
<organism evidence="1 2">
    <name type="scientific">Populus trichocarpa</name>
    <name type="common">Western balsam poplar</name>
    <name type="synonym">Populus balsamifera subsp. trichocarpa</name>
    <dbReference type="NCBI Taxonomy" id="3694"/>
    <lineage>
        <taxon>Eukaryota</taxon>
        <taxon>Viridiplantae</taxon>
        <taxon>Streptophyta</taxon>
        <taxon>Embryophyta</taxon>
        <taxon>Tracheophyta</taxon>
        <taxon>Spermatophyta</taxon>
        <taxon>Magnoliopsida</taxon>
        <taxon>eudicotyledons</taxon>
        <taxon>Gunneridae</taxon>
        <taxon>Pentapetalae</taxon>
        <taxon>rosids</taxon>
        <taxon>fabids</taxon>
        <taxon>Malpighiales</taxon>
        <taxon>Salicaceae</taxon>
        <taxon>Saliceae</taxon>
        <taxon>Populus</taxon>
    </lineage>
</organism>
<name>A0A2K2AVK7_POPTR</name>
<proteinExistence type="predicted"/>
<evidence type="ECO:0000313" key="2">
    <source>
        <dbReference type="Proteomes" id="UP000006729"/>
    </source>
</evidence>
<keyword evidence="2" id="KW-1185">Reference proteome</keyword>
<accession>A0A2K2AVK7</accession>
<sequence length="158" mass="17740">MGPWDLGPDPRELGPPPDPRHLVLIWTQECWVRTHDPRELVPCPDPRELGPMSVPNRSWSGLMIQKCWVRTLDPRDLGPCPDPKDLTLVQTTENWVRTTDPRELVRSEDSSSISFYPAPGVCAWGCNPSCPPPKSAIHSAMSLDDQYSLLALFQSTVQ</sequence>
<dbReference type="InParanoid" id="A0A2K2AVK7"/>
<reference evidence="1 2" key="1">
    <citation type="journal article" date="2006" name="Science">
        <title>The genome of black cottonwood, Populus trichocarpa (Torr. &amp; Gray).</title>
        <authorList>
            <person name="Tuskan G.A."/>
            <person name="Difazio S."/>
            <person name="Jansson S."/>
            <person name="Bohlmann J."/>
            <person name="Grigoriev I."/>
            <person name="Hellsten U."/>
            <person name="Putnam N."/>
            <person name="Ralph S."/>
            <person name="Rombauts S."/>
            <person name="Salamov A."/>
            <person name="Schein J."/>
            <person name="Sterck L."/>
            <person name="Aerts A."/>
            <person name="Bhalerao R.R."/>
            <person name="Bhalerao R.P."/>
            <person name="Blaudez D."/>
            <person name="Boerjan W."/>
            <person name="Brun A."/>
            <person name="Brunner A."/>
            <person name="Busov V."/>
            <person name="Campbell M."/>
            <person name="Carlson J."/>
            <person name="Chalot M."/>
            <person name="Chapman J."/>
            <person name="Chen G.L."/>
            <person name="Cooper D."/>
            <person name="Coutinho P.M."/>
            <person name="Couturier J."/>
            <person name="Covert S."/>
            <person name="Cronk Q."/>
            <person name="Cunningham R."/>
            <person name="Davis J."/>
            <person name="Degroeve S."/>
            <person name="Dejardin A."/>
            <person name="Depamphilis C."/>
            <person name="Detter J."/>
            <person name="Dirks B."/>
            <person name="Dubchak I."/>
            <person name="Duplessis S."/>
            <person name="Ehlting J."/>
            <person name="Ellis B."/>
            <person name="Gendler K."/>
            <person name="Goodstein D."/>
            <person name="Gribskov M."/>
            <person name="Grimwood J."/>
            <person name="Groover A."/>
            <person name="Gunter L."/>
            <person name="Hamberger B."/>
            <person name="Heinze B."/>
            <person name="Helariutta Y."/>
            <person name="Henrissat B."/>
            <person name="Holligan D."/>
            <person name="Holt R."/>
            <person name="Huang W."/>
            <person name="Islam-Faridi N."/>
            <person name="Jones S."/>
            <person name="Jones-Rhoades M."/>
            <person name="Jorgensen R."/>
            <person name="Joshi C."/>
            <person name="Kangasjarvi J."/>
            <person name="Karlsson J."/>
            <person name="Kelleher C."/>
            <person name="Kirkpatrick R."/>
            <person name="Kirst M."/>
            <person name="Kohler A."/>
            <person name="Kalluri U."/>
            <person name="Larimer F."/>
            <person name="Leebens-Mack J."/>
            <person name="Leple J.C."/>
            <person name="Locascio P."/>
            <person name="Lou Y."/>
            <person name="Lucas S."/>
            <person name="Martin F."/>
            <person name="Montanini B."/>
            <person name="Napoli C."/>
            <person name="Nelson D.R."/>
            <person name="Nelson C."/>
            <person name="Nieminen K."/>
            <person name="Nilsson O."/>
            <person name="Pereda V."/>
            <person name="Peter G."/>
            <person name="Philippe R."/>
            <person name="Pilate G."/>
            <person name="Poliakov A."/>
            <person name="Razumovskaya J."/>
            <person name="Richardson P."/>
            <person name="Rinaldi C."/>
            <person name="Ritland K."/>
            <person name="Rouze P."/>
            <person name="Ryaboy D."/>
            <person name="Schmutz J."/>
            <person name="Schrader J."/>
            <person name="Segerman B."/>
            <person name="Shin H."/>
            <person name="Siddiqui A."/>
            <person name="Sterky F."/>
            <person name="Terry A."/>
            <person name="Tsai C.J."/>
            <person name="Uberbacher E."/>
            <person name="Unneberg P."/>
            <person name="Vahala J."/>
            <person name="Wall K."/>
            <person name="Wessler S."/>
            <person name="Yang G."/>
            <person name="Yin T."/>
            <person name="Douglas C."/>
            <person name="Marra M."/>
            <person name="Sandberg G."/>
            <person name="Van de Peer Y."/>
            <person name="Rokhsar D."/>
        </authorList>
    </citation>
    <scope>NUCLEOTIDE SEQUENCE [LARGE SCALE GENOMIC DNA]</scope>
    <source>
        <strain evidence="2">cv. Nisqually</strain>
    </source>
</reference>